<protein>
    <submittedName>
        <fullName evidence="1">Uncharacterized protein</fullName>
    </submittedName>
</protein>
<reference evidence="1 2" key="1">
    <citation type="submission" date="2016-04" db="EMBL/GenBank/DDBJ databases">
        <title>The genome of Intoshia linei affirms orthonectids as highly simplified spiralians.</title>
        <authorList>
            <person name="Mikhailov K.V."/>
            <person name="Slusarev G.S."/>
            <person name="Nikitin M.A."/>
            <person name="Logacheva M.D."/>
            <person name="Penin A."/>
            <person name="Aleoshin V."/>
            <person name="Panchin Y.V."/>
        </authorList>
    </citation>
    <scope>NUCLEOTIDE SEQUENCE [LARGE SCALE GENOMIC DNA]</scope>
    <source>
        <strain evidence="1">Intl2013</strain>
        <tissue evidence="1">Whole animal</tissue>
    </source>
</reference>
<organism evidence="1 2">
    <name type="scientific">Intoshia linei</name>
    <dbReference type="NCBI Taxonomy" id="1819745"/>
    <lineage>
        <taxon>Eukaryota</taxon>
        <taxon>Metazoa</taxon>
        <taxon>Spiralia</taxon>
        <taxon>Lophotrochozoa</taxon>
        <taxon>Mesozoa</taxon>
        <taxon>Orthonectida</taxon>
        <taxon>Rhopaluridae</taxon>
        <taxon>Intoshia</taxon>
    </lineage>
</organism>
<comment type="caution">
    <text evidence="1">The sequence shown here is derived from an EMBL/GenBank/DDBJ whole genome shotgun (WGS) entry which is preliminary data.</text>
</comment>
<dbReference type="AlphaFoldDB" id="A0A177B214"/>
<dbReference type="Proteomes" id="UP000078046">
    <property type="component" value="Unassembled WGS sequence"/>
</dbReference>
<proteinExistence type="predicted"/>
<keyword evidence="2" id="KW-1185">Reference proteome</keyword>
<name>A0A177B214_9BILA</name>
<evidence type="ECO:0000313" key="2">
    <source>
        <dbReference type="Proteomes" id="UP000078046"/>
    </source>
</evidence>
<gene>
    <name evidence="1" type="ORF">A3Q56_04623</name>
</gene>
<dbReference type="EMBL" id="LWCA01000605">
    <property type="protein sequence ID" value="OAF67661.1"/>
    <property type="molecule type" value="Genomic_DNA"/>
</dbReference>
<sequence>MFMNLKRRRGLGFNIPSKHAKVDNTIDKVSQGLKDIQIDETENTGKNCRKLILSEYGISNPKKTKYDEFENINIEIDVQMKNFNILPEIKSTFNDNVVTNIPRTTDKPILYLMPPMPEANGYNETTEINEDMMD</sequence>
<evidence type="ECO:0000313" key="1">
    <source>
        <dbReference type="EMBL" id="OAF67661.1"/>
    </source>
</evidence>
<accession>A0A177B214</accession>